<comment type="caution">
    <text evidence="1">The sequence shown here is derived from an EMBL/GenBank/DDBJ whole genome shotgun (WGS) entry which is preliminary data.</text>
</comment>
<keyword evidence="2" id="KW-1185">Reference proteome</keyword>
<organism evidence="1 2">
    <name type="scientific">Sphaerodactylus townsendi</name>
    <dbReference type="NCBI Taxonomy" id="933632"/>
    <lineage>
        <taxon>Eukaryota</taxon>
        <taxon>Metazoa</taxon>
        <taxon>Chordata</taxon>
        <taxon>Craniata</taxon>
        <taxon>Vertebrata</taxon>
        <taxon>Euteleostomi</taxon>
        <taxon>Lepidosauria</taxon>
        <taxon>Squamata</taxon>
        <taxon>Bifurcata</taxon>
        <taxon>Gekkota</taxon>
        <taxon>Sphaerodactylidae</taxon>
        <taxon>Sphaerodactylus</taxon>
    </lineage>
</organism>
<protein>
    <submittedName>
        <fullName evidence="1">Uncharacterized protein</fullName>
    </submittedName>
</protein>
<proteinExistence type="predicted"/>
<evidence type="ECO:0000313" key="1">
    <source>
        <dbReference type="EMBL" id="KAH8017452.1"/>
    </source>
</evidence>
<accession>A0ACB8GCY2</accession>
<dbReference type="EMBL" id="CM037614">
    <property type="protein sequence ID" value="KAH8017452.1"/>
    <property type="molecule type" value="Genomic_DNA"/>
</dbReference>
<reference evidence="1" key="1">
    <citation type="submission" date="2021-08" db="EMBL/GenBank/DDBJ databases">
        <title>The first chromosome-level gecko genome reveals the dynamic sex chromosomes of Neotropical dwarf geckos (Sphaerodactylidae: Sphaerodactylus).</title>
        <authorList>
            <person name="Pinto B.J."/>
            <person name="Keating S.E."/>
            <person name="Gamble T."/>
        </authorList>
    </citation>
    <scope>NUCLEOTIDE SEQUENCE</scope>
    <source>
        <strain evidence="1">TG3544</strain>
    </source>
</reference>
<name>A0ACB8GCY2_9SAUR</name>
<evidence type="ECO:0000313" key="2">
    <source>
        <dbReference type="Proteomes" id="UP000827872"/>
    </source>
</evidence>
<dbReference type="Proteomes" id="UP000827872">
    <property type="component" value="Linkage Group LG01"/>
</dbReference>
<gene>
    <name evidence="1" type="ORF">K3G42_029715</name>
</gene>
<sequence>MKFFNPPVVNQWIQGRLEVAEPKEPSAYLKKVVLVIKVAVECGNKAVGGKGCPADYEDNKQNQYGCEGTSFKAHIDVHLKGSLETHEAEFAGLTEAYAIRVAMNTNCIVP</sequence>